<protein>
    <submittedName>
        <fullName evidence="6">Glycosyltransferase</fullName>
    </submittedName>
</protein>
<keyword evidence="4" id="KW-1133">Transmembrane helix</keyword>
<feature type="transmembrane region" description="Helical" evidence="4">
    <location>
        <begin position="348"/>
        <end position="371"/>
    </location>
</feature>
<keyword evidence="7" id="KW-1185">Reference proteome</keyword>
<keyword evidence="3 6" id="KW-0808">Transferase</keyword>
<dbReference type="InterPro" id="IPR001173">
    <property type="entry name" value="Glyco_trans_2-like"/>
</dbReference>
<keyword evidence="2" id="KW-0328">Glycosyltransferase</keyword>
<evidence type="ECO:0000313" key="7">
    <source>
        <dbReference type="Proteomes" id="UP000233435"/>
    </source>
</evidence>
<organism evidence="6 7">
    <name type="scientific">Confluentibacter flavum</name>
    <dbReference type="NCBI Taxonomy" id="1909700"/>
    <lineage>
        <taxon>Bacteria</taxon>
        <taxon>Pseudomonadati</taxon>
        <taxon>Bacteroidota</taxon>
        <taxon>Flavobacteriia</taxon>
        <taxon>Flavobacteriales</taxon>
        <taxon>Flavobacteriaceae</taxon>
        <taxon>Confluentibacter</taxon>
    </lineage>
</organism>
<comment type="similarity">
    <text evidence="1">Belongs to the glycosyltransferase 2 family.</text>
</comment>
<feature type="transmembrane region" description="Helical" evidence="4">
    <location>
        <begin position="6"/>
        <end position="23"/>
    </location>
</feature>
<dbReference type="AlphaFoldDB" id="A0A2N3HFT9"/>
<evidence type="ECO:0000256" key="1">
    <source>
        <dbReference type="ARBA" id="ARBA00006739"/>
    </source>
</evidence>
<dbReference type="GO" id="GO:0016757">
    <property type="term" value="F:glycosyltransferase activity"/>
    <property type="evidence" value="ECO:0007669"/>
    <property type="project" value="UniProtKB-KW"/>
</dbReference>
<feature type="domain" description="Glycosyltransferase 2-like" evidence="5">
    <location>
        <begin position="41"/>
        <end position="215"/>
    </location>
</feature>
<gene>
    <name evidence="6" type="ORF">CSW08_17330</name>
</gene>
<dbReference type="Proteomes" id="UP000233435">
    <property type="component" value="Unassembled WGS sequence"/>
</dbReference>
<dbReference type="InterPro" id="IPR029044">
    <property type="entry name" value="Nucleotide-diphossugar_trans"/>
</dbReference>
<evidence type="ECO:0000256" key="2">
    <source>
        <dbReference type="ARBA" id="ARBA00022676"/>
    </source>
</evidence>
<evidence type="ECO:0000256" key="3">
    <source>
        <dbReference type="ARBA" id="ARBA00022679"/>
    </source>
</evidence>
<feature type="transmembrane region" description="Helical" evidence="4">
    <location>
        <begin position="317"/>
        <end position="336"/>
    </location>
</feature>
<keyword evidence="4" id="KW-0812">Transmembrane</keyword>
<dbReference type="Pfam" id="PF00535">
    <property type="entry name" value="Glycos_transf_2"/>
    <property type="match status" value="1"/>
</dbReference>
<dbReference type="SUPFAM" id="SSF53448">
    <property type="entry name" value="Nucleotide-diphospho-sugar transferases"/>
    <property type="match status" value="1"/>
</dbReference>
<evidence type="ECO:0000313" key="6">
    <source>
        <dbReference type="EMBL" id="PKQ43754.1"/>
    </source>
</evidence>
<sequence>MLIIGFIITLFYVLLIGSFILGFDKIKVFKLEKAVSKTTYSVIIPFRNEAKNLPVLLESISKLNYPKHLYEVIFVDDESEDESANIIHKVLDTSRLHRDTRTDMTIINNERKTKSPKKDAITSAINLAKHEWIISTDADCQLPEFWLNCFDEFIQQTNAKCIVAPVTYCEDTNFLNRFQALDLISLQGATIGGFGINKPFLCNGANFGYQKAIFKELNGFEGNTNMASGDDIFLLEKMIKSYPKESHYLKCDNAIVTTKPQESWKELLMQRIRWAAKTSAYNNGFGKLTGLIVLSMNALIVTALLLSLINMFNAKTLLYILVIKLYLDFLLIYKTASFFNQRSVLKSYLAGFLVYPFFSVFIAFLSIFNGYTWKGRTFKK</sequence>
<feature type="transmembrane region" description="Helical" evidence="4">
    <location>
        <begin position="288"/>
        <end position="311"/>
    </location>
</feature>
<name>A0A2N3HFT9_9FLAO</name>
<keyword evidence="4" id="KW-0472">Membrane</keyword>
<dbReference type="Gene3D" id="3.90.550.10">
    <property type="entry name" value="Spore Coat Polysaccharide Biosynthesis Protein SpsA, Chain A"/>
    <property type="match status" value="1"/>
</dbReference>
<comment type="caution">
    <text evidence="6">The sequence shown here is derived from an EMBL/GenBank/DDBJ whole genome shotgun (WGS) entry which is preliminary data.</text>
</comment>
<dbReference type="EMBL" id="PJEO01000056">
    <property type="protein sequence ID" value="PKQ43754.1"/>
    <property type="molecule type" value="Genomic_DNA"/>
</dbReference>
<dbReference type="OrthoDB" id="9805625at2"/>
<dbReference type="PANTHER" id="PTHR43630:SF1">
    <property type="entry name" value="POLY-BETA-1,6-N-ACETYL-D-GLUCOSAMINE SYNTHASE"/>
    <property type="match status" value="1"/>
</dbReference>
<accession>A0A2N3HFT9</accession>
<reference evidence="6 7" key="1">
    <citation type="submission" date="2017-12" db="EMBL/GenBank/DDBJ databases">
        <title>Confluentibacter flavum sp. nov., isolated from the saline lake.</title>
        <authorList>
            <person name="Yu L."/>
        </authorList>
    </citation>
    <scope>NUCLEOTIDE SEQUENCE [LARGE SCALE GENOMIC DNA]</scope>
    <source>
        <strain evidence="6 7">3B</strain>
    </source>
</reference>
<evidence type="ECO:0000259" key="5">
    <source>
        <dbReference type="Pfam" id="PF00535"/>
    </source>
</evidence>
<dbReference type="PANTHER" id="PTHR43630">
    <property type="entry name" value="POLY-BETA-1,6-N-ACETYL-D-GLUCOSAMINE SYNTHASE"/>
    <property type="match status" value="1"/>
</dbReference>
<dbReference type="CDD" id="cd04192">
    <property type="entry name" value="GT_2_like_e"/>
    <property type="match status" value="1"/>
</dbReference>
<evidence type="ECO:0000256" key="4">
    <source>
        <dbReference type="SAM" id="Phobius"/>
    </source>
</evidence>
<proteinExistence type="inferred from homology"/>
<dbReference type="RefSeq" id="WP_106661171.1">
    <property type="nucleotide sequence ID" value="NZ_PJEO01000056.1"/>
</dbReference>